<dbReference type="Proteomes" id="UP000231347">
    <property type="component" value="Unassembled WGS sequence"/>
</dbReference>
<gene>
    <name evidence="2" type="ORF">COU83_02340</name>
</gene>
<proteinExistence type="predicted"/>
<feature type="transmembrane region" description="Helical" evidence="1">
    <location>
        <begin position="39"/>
        <end position="55"/>
    </location>
</feature>
<evidence type="ECO:0000313" key="3">
    <source>
        <dbReference type="Proteomes" id="UP000231347"/>
    </source>
</evidence>
<sequence>SKVTFLLILLPLIACLEYHQYIHNVADNASRIALVRDTVEILLITLTFVLLYIFKKTIPTNFSVFTIATLLVLLLIVSILVEHHKPTGQHLFYKSFLDIAAYTLGPFTIYPLLIKIFKL</sequence>
<keyword evidence="1" id="KW-0812">Transmembrane</keyword>
<accession>A0A2M8KFP1</accession>
<protein>
    <submittedName>
        <fullName evidence="2">Uncharacterized protein</fullName>
    </submittedName>
</protein>
<name>A0A2M8KFP1_9BACT</name>
<evidence type="ECO:0000256" key="1">
    <source>
        <dbReference type="SAM" id="Phobius"/>
    </source>
</evidence>
<comment type="caution">
    <text evidence="2">The sequence shown here is derived from an EMBL/GenBank/DDBJ whole genome shotgun (WGS) entry which is preliminary data.</text>
</comment>
<keyword evidence="1" id="KW-1133">Transmembrane helix</keyword>
<feature type="transmembrane region" description="Helical" evidence="1">
    <location>
        <begin position="93"/>
        <end position="113"/>
    </location>
</feature>
<feature type="transmembrane region" description="Helical" evidence="1">
    <location>
        <begin position="62"/>
        <end position="81"/>
    </location>
</feature>
<keyword evidence="1" id="KW-0472">Membrane</keyword>
<dbReference type="EMBL" id="PFDY01000060">
    <property type="protein sequence ID" value="PJE58717.1"/>
    <property type="molecule type" value="Genomic_DNA"/>
</dbReference>
<reference evidence="3" key="1">
    <citation type="submission" date="2017-09" db="EMBL/GenBank/DDBJ databases">
        <title>Depth-based differentiation of microbial function through sediment-hosted aquifers and enrichment of novel symbionts in the deep terrestrial subsurface.</title>
        <authorList>
            <person name="Probst A.J."/>
            <person name="Ladd B."/>
            <person name="Jarett J.K."/>
            <person name="Geller-Mcgrath D.E."/>
            <person name="Sieber C.M.K."/>
            <person name="Emerson J.B."/>
            <person name="Anantharaman K."/>
            <person name="Thomas B.C."/>
            <person name="Malmstrom R."/>
            <person name="Stieglmeier M."/>
            <person name="Klingl A."/>
            <person name="Woyke T."/>
            <person name="Ryan C.M."/>
            <person name="Banfield J.F."/>
        </authorList>
    </citation>
    <scope>NUCLEOTIDE SEQUENCE [LARGE SCALE GENOMIC DNA]</scope>
</reference>
<feature type="non-terminal residue" evidence="2">
    <location>
        <position position="1"/>
    </location>
</feature>
<organism evidence="2 3">
    <name type="scientific">Candidatus Portnoybacteria bacterium CG10_big_fil_rev_8_21_14_0_10_40_22</name>
    <dbReference type="NCBI Taxonomy" id="1974814"/>
    <lineage>
        <taxon>Bacteria</taxon>
        <taxon>Candidatus Portnoyibacteriota</taxon>
    </lineage>
</organism>
<evidence type="ECO:0000313" key="2">
    <source>
        <dbReference type="EMBL" id="PJE58717.1"/>
    </source>
</evidence>
<dbReference type="AlphaFoldDB" id="A0A2M8KFP1"/>